<evidence type="ECO:0000313" key="14">
    <source>
        <dbReference type="Proteomes" id="UP000321274"/>
    </source>
</evidence>
<evidence type="ECO:0000313" key="7">
    <source>
        <dbReference type="EMBL" id="MDH2172329.1"/>
    </source>
</evidence>
<dbReference type="Proteomes" id="UP000321274">
    <property type="component" value="Unassembled WGS sequence"/>
</dbReference>
<evidence type="ECO:0000313" key="15">
    <source>
        <dbReference type="Proteomes" id="UP001244586"/>
    </source>
</evidence>
<evidence type="ECO:0000313" key="3">
    <source>
        <dbReference type="EMBL" id="MDG9786589.1"/>
    </source>
</evidence>
<evidence type="ECO:0000313" key="9">
    <source>
        <dbReference type="EMBL" id="SJX21048.1"/>
    </source>
</evidence>
<gene>
    <name evidence="9" type="ORF">ACNJC6_00654</name>
    <name evidence="2" type="ORF">AJO04nite_09670</name>
    <name evidence="1" type="ORF">CFH90_15640</name>
    <name evidence="8" type="ORF">EGT73_09715</name>
    <name evidence="6" type="ORF">N5C10_01735</name>
    <name evidence="5" type="ORF">N5C97_02650</name>
    <name evidence="4" type="ORF">N5D11_02125</name>
    <name evidence="7" type="ORF">N5J46_07805</name>
    <name evidence="3" type="ORF">N7566_06210</name>
    <name evidence="10" type="ORF">QBJ73_08970</name>
</gene>
<dbReference type="Proteomes" id="UP000277537">
    <property type="component" value="Unassembled WGS sequence"/>
</dbReference>
<dbReference type="EMBL" id="JAOCBE010000001">
    <property type="protein sequence ID" value="MDH0968042.1"/>
    <property type="molecule type" value="Genomic_DNA"/>
</dbReference>
<dbReference type="Proteomes" id="UP001161099">
    <property type="component" value="Unassembled WGS sequence"/>
</dbReference>
<keyword evidence="15" id="KW-1185">Reference proteome</keyword>
<evidence type="ECO:0000313" key="4">
    <source>
        <dbReference type="EMBL" id="MDH0654928.1"/>
    </source>
</evidence>
<evidence type="ECO:0000313" key="2">
    <source>
        <dbReference type="EMBL" id="GEK43709.1"/>
    </source>
</evidence>
<dbReference type="Pfam" id="PF13591">
    <property type="entry name" value="MerR_2"/>
    <property type="match status" value="1"/>
</dbReference>
<dbReference type="Proteomes" id="UP001157887">
    <property type="component" value="Unassembled WGS sequence"/>
</dbReference>
<dbReference type="Gene3D" id="1.10.1660.10">
    <property type="match status" value="1"/>
</dbReference>
<reference evidence="1 12" key="2">
    <citation type="submission" date="2017-06" db="EMBL/GenBank/DDBJ databases">
        <title>Complete Genome Sequence of the Carbazole-Degrading Bacterium Acinetobacter johnsonii IC001.</title>
        <authorList>
            <person name="Vejarano F."/>
            <person name="Suzuki-Minakuchi C."/>
            <person name="Ohtsubo Y."/>
            <person name="Tsuda M."/>
            <person name="Okada K."/>
            <person name="Nojiri H."/>
        </authorList>
    </citation>
    <scope>NUCLEOTIDE SEQUENCE [LARGE SCALE GENOMIC DNA]</scope>
    <source>
        <strain evidence="1 12">IC001</strain>
    </source>
</reference>
<dbReference type="EMBL" id="JAOCDR010000002">
    <property type="protein sequence ID" value="MDH0654928.1"/>
    <property type="molecule type" value="Genomic_DNA"/>
</dbReference>
<name>A0A1R7Q9W3_ACIJO</name>
<evidence type="ECO:0000313" key="5">
    <source>
        <dbReference type="EMBL" id="MDH0825412.1"/>
    </source>
</evidence>
<dbReference type="EMBL" id="JAOECG010000005">
    <property type="protein sequence ID" value="MDG9786589.1"/>
    <property type="molecule type" value="Genomic_DNA"/>
</dbReference>
<reference evidence="10 15" key="6">
    <citation type="submission" date="2023-04" db="EMBL/GenBank/DDBJ databases">
        <title>Acinetobacter johnsonii isolate AYTCM encoding NDM-1, OXA-58 and PER-1.</title>
        <authorList>
            <person name="Tian C."/>
            <person name="Wang S."/>
            <person name="Fan X."/>
            <person name="Xia D."/>
        </authorList>
    </citation>
    <scope>NUCLEOTIDE SEQUENCE [LARGE SCALE GENOMIC DNA]</scope>
    <source>
        <strain evidence="10 15">AYTCM</strain>
    </source>
</reference>
<reference evidence="8 13" key="3">
    <citation type="submission" date="2018-10" db="EMBL/GenBank/DDBJ databases">
        <title>Transmission dynamics of multidrug resistant bacteria on intensive care unit surfaces.</title>
        <authorList>
            <person name="D'Souza A.W."/>
            <person name="Potter R.F."/>
            <person name="Wallace M."/>
            <person name="Shupe A."/>
            <person name="Patel S."/>
            <person name="Sun S."/>
            <person name="Gul D."/>
            <person name="Kwon J.H."/>
            <person name="Andleeb S."/>
            <person name="Burnham C.-A.D."/>
            <person name="Dantas G."/>
        </authorList>
    </citation>
    <scope>NUCLEOTIDE SEQUENCE [LARGE SCALE GENOMIC DNA]</scope>
    <source>
        <strain evidence="8 13">AJ_385</strain>
    </source>
</reference>
<evidence type="ECO:0000313" key="6">
    <source>
        <dbReference type="EMBL" id="MDH0968042.1"/>
    </source>
</evidence>
<evidence type="ECO:0000313" key="8">
    <source>
        <dbReference type="EMBL" id="RSE22854.1"/>
    </source>
</evidence>
<dbReference type="EMBL" id="FUUY01000002">
    <property type="protein sequence ID" value="SJX21048.1"/>
    <property type="molecule type" value="Genomic_DNA"/>
</dbReference>
<reference evidence="2 14" key="4">
    <citation type="submission" date="2019-07" db="EMBL/GenBank/DDBJ databases">
        <title>Whole genome shotgun sequence of Acinetobacter johnsonii NBRC 102197.</title>
        <authorList>
            <person name="Hosoyama A."/>
            <person name="Uohara A."/>
            <person name="Ohji S."/>
            <person name="Ichikawa N."/>
        </authorList>
    </citation>
    <scope>NUCLEOTIDE SEQUENCE [LARGE SCALE GENOMIC DNA]</scope>
    <source>
        <strain evidence="2 14">NBRC 102197</strain>
    </source>
</reference>
<dbReference type="Proteomes" id="UP000276980">
    <property type="component" value="Chromosome"/>
</dbReference>
<dbReference type="EMBL" id="RHXE01000019">
    <property type="protein sequence ID" value="RSE22854.1"/>
    <property type="molecule type" value="Genomic_DNA"/>
</dbReference>
<evidence type="ECO:0000313" key="10">
    <source>
        <dbReference type="EMBL" id="WMG16580.1"/>
    </source>
</evidence>
<evidence type="ECO:0000313" key="1">
    <source>
        <dbReference type="EMBL" id="AZN65380.1"/>
    </source>
</evidence>
<dbReference type="Proteomes" id="UP001162261">
    <property type="component" value="Unassembled WGS sequence"/>
</dbReference>
<evidence type="ECO:0000313" key="12">
    <source>
        <dbReference type="Proteomes" id="UP000276980"/>
    </source>
</evidence>
<dbReference type="RefSeq" id="WP_004978810.1">
    <property type="nucleotide sequence ID" value="NZ_BJUJ01000016.1"/>
</dbReference>
<dbReference type="Proteomes" id="UP001159915">
    <property type="component" value="Unassembled WGS sequence"/>
</dbReference>
<dbReference type="EMBL" id="BJUJ01000016">
    <property type="protein sequence ID" value="GEK43709.1"/>
    <property type="molecule type" value="Genomic_DNA"/>
</dbReference>
<evidence type="ECO:0000313" key="11">
    <source>
        <dbReference type="Proteomes" id="UP000196240"/>
    </source>
</evidence>
<organism evidence="9 11">
    <name type="scientific">Acinetobacter johnsonii</name>
    <dbReference type="NCBI Taxonomy" id="40214"/>
    <lineage>
        <taxon>Bacteria</taxon>
        <taxon>Pseudomonadati</taxon>
        <taxon>Pseudomonadota</taxon>
        <taxon>Gammaproteobacteria</taxon>
        <taxon>Moraxellales</taxon>
        <taxon>Moraxellaceae</taxon>
        <taxon>Acinetobacter</taxon>
    </lineage>
</organism>
<reference evidence="9 11" key="1">
    <citation type="submission" date="2017-02" db="EMBL/GenBank/DDBJ databases">
        <authorList>
            <person name="Peterson S.W."/>
        </authorList>
    </citation>
    <scope>NUCLEOTIDE SEQUENCE [LARGE SCALE GENOMIC DNA]</scope>
    <source>
        <strain evidence="9">C6</strain>
    </source>
</reference>
<dbReference type="EMBL" id="JAOCCL010000004">
    <property type="protein sequence ID" value="MDH0825412.1"/>
    <property type="molecule type" value="Genomic_DNA"/>
</dbReference>
<dbReference type="AlphaFoldDB" id="A0A1R7Q9W3"/>
<dbReference type="GeneID" id="56337852"/>
<dbReference type="EMBL" id="CP121776">
    <property type="protein sequence ID" value="WMG16580.1"/>
    <property type="molecule type" value="Genomic_DNA"/>
</dbReference>
<dbReference type="Proteomes" id="UP000196240">
    <property type="component" value="Unassembled WGS sequence"/>
</dbReference>
<proteinExistence type="predicted"/>
<dbReference type="EMBL" id="CP022298">
    <property type="protein sequence ID" value="AZN65380.1"/>
    <property type="molecule type" value="Genomic_DNA"/>
</dbReference>
<dbReference type="Proteomes" id="UP001160116">
    <property type="component" value="Unassembled WGS sequence"/>
</dbReference>
<accession>A0A1R7Q9W3</accession>
<evidence type="ECO:0000313" key="13">
    <source>
        <dbReference type="Proteomes" id="UP000277537"/>
    </source>
</evidence>
<dbReference type="EMBL" id="JAOCLH010000011">
    <property type="protein sequence ID" value="MDH2172329.1"/>
    <property type="molecule type" value="Genomic_DNA"/>
</dbReference>
<dbReference type="Proteomes" id="UP001244586">
    <property type="component" value="Chromosome"/>
</dbReference>
<sequence length="118" mass="13976">MTTIQYREIILDGCRHAEIVDEQHSFDLKHFAEACGQSPEWVLQLLEYDILPNRPDNRIHQFFGDDVSRARRAYRLQRDFDASFTAVAMMLDLIEEVQKLRREVKHLHLTDPVQTTQH</sequence>
<protein>
    <submittedName>
        <fullName evidence="3">Chaperone modulator CbpM</fullName>
    </submittedName>
    <submittedName>
        <fullName evidence="9">Chaperone-modulator protein CbpM</fullName>
    </submittedName>
    <submittedName>
        <fullName evidence="1">MerR family transcriptional regulator</fullName>
    </submittedName>
</protein>
<reference evidence="3" key="5">
    <citation type="submission" date="2022-09" db="EMBL/GenBank/DDBJ databases">
        <title>Intensive care unit water sources are persistently colonized with multi-drug resistant bacteria and are the site of extensive horizontal gene transfer of antibiotic resistance genes.</title>
        <authorList>
            <person name="Diorio-Toth L."/>
        </authorList>
    </citation>
    <scope>NUCLEOTIDE SEQUENCE</scope>
    <source>
        <strain evidence="7">GD03649</strain>
        <strain evidence="4">GD03851</strain>
        <strain evidence="5">GD03885</strain>
        <strain evidence="6">GD03920</strain>
        <strain evidence="3">GD04065</strain>
    </source>
</reference>